<gene>
    <name evidence="2" type="ORF">GCM10022218_34870</name>
</gene>
<sequence>MNNQGVAGSSRKTTDGAIRNKERTMQKIISPVGEVLKVQGYAFTYSAFNFKFSDKF</sequence>
<feature type="compositionally biased region" description="Basic and acidic residues" evidence="1">
    <location>
        <begin position="12"/>
        <end position="22"/>
    </location>
</feature>
<protein>
    <submittedName>
        <fullName evidence="2">Uncharacterized protein</fullName>
    </submittedName>
</protein>
<reference evidence="3" key="1">
    <citation type="journal article" date="2019" name="Int. J. Syst. Evol. Microbiol.">
        <title>The Global Catalogue of Microorganisms (GCM) 10K type strain sequencing project: providing services to taxonomists for standard genome sequencing and annotation.</title>
        <authorList>
            <consortium name="The Broad Institute Genomics Platform"/>
            <consortium name="The Broad Institute Genome Sequencing Center for Infectious Disease"/>
            <person name="Wu L."/>
            <person name="Ma J."/>
        </authorList>
    </citation>
    <scope>NUCLEOTIDE SEQUENCE [LARGE SCALE GENOMIC DNA]</scope>
    <source>
        <strain evidence="3">JCM 16722</strain>
    </source>
</reference>
<comment type="caution">
    <text evidence="2">The sequence shown here is derived from an EMBL/GenBank/DDBJ whole genome shotgun (WGS) entry which is preliminary data.</text>
</comment>
<dbReference type="Proteomes" id="UP001500167">
    <property type="component" value="Unassembled WGS sequence"/>
</dbReference>
<evidence type="ECO:0000313" key="2">
    <source>
        <dbReference type="EMBL" id="GAA4180530.1"/>
    </source>
</evidence>
<dbReference type="EMBL" id="BAAAZK010000007">
    <property type="protein sequence ID" value="GAA4180530.1"/>
    <property type="molecule type" value="Genomic_DNA"/>
</dbReference>
<name>A0ABP8AA75_9SPHI</name>
<feature type="region of interest" description="Disordered" evidence="1">
    <location>
        <begin position="1"/>
        <end position="22"/>
    </location>
</feature>
<evidence type="ECO:0000313" key="3">
    <source>
        <dbReference type="Proteomes" id="UP001500167"/>
    </source>
</evidence>
<dbReference type="RefSeq" id="WP_346087172.1">
    <property type="nucleotide sequence ID" value="NZ_BAAAZK010000007.1"/>
</dbReference>
<keyword evidence="3" id="KW-1185">Reference proteome</keyword>
<evidence type="ECO:0000256" key="1">
    <source>
        <dbReference type="SAM" id="MobiDB-lite"/>
    </source>
</evidence>
<proteinExistence type="predicted"/>
<accession>A0ABP8AA75</accession>
<organism evidence="2 3">
    <name type="scientific">Sphingobacterium ginsenosidimutans</name>
    <dbReference type="NCBI Taxonomy" id="687845"/>
    <lineage>
        <taxon>Bacteria</taxon>
        <taxon>Pseudomonadati</taxon>
        <taxon>Bacteroidota</taxon>
        <taxon>Sphingobacteriia</taxon>
        <taxon>Sphingobacteriales</taxon>
        <taxon>Sphingobacteriaceae</taxon>
        <taxon>Sphingobacterium</taxon>
    </lineage>
</organism>
<feature type="compositionally biased region" description="Polar residues" evidence="1">
    <location>
        <begin position="1"/>
        <end position="11"/>
    </location>
</feature>